<dbReference type="PANTHER" id="PTHR43042:SF2">
    <property type="entry name" value="SAM-DEPENDENT METHYLTRANSFERASE"/>
    <property type="match status" value="1"/>
</dbReference>
<evidence type="ECO:0000256" key="3">
    <source>
        <dbReference type="ARBA" id="ARBA00022691"/>
    </source>
</evidence>
<keyword evidence="2 5" id="KW-0808">Transferase</keyword>
<keyword evidence="1 5" id="KW-0489">Methyltransferase</keyword>
<dbReference type="GO" id="GO:0008168">
    <property type="term" value="F:methyltransferase activity"/>
    <property type="evidence" value="ECO:0007669"/>
    <property type="project" value="UniProtKB-KW"/>
</dbReference>
<evidence type="ECO:0000256" key="1">
    <source>
        <dbReference type="ARBA" id="ARBA00022603"/>
    </source>
</evidence>
<comment type="caution">
    <text evidence="5">The sequence shown here is derived from an EMBL/GenBank/DDBJ whole genome shotgun (WGS) entry which is preliminary data.</text>
</comment>
<dbReference type="RefSeq" id="WP_135759642.1">
    <property type="nucleotide sequence ID" value="NZ_RQHW01000018.1"/>
</dbReference>
<dbReference type="InterPro" id="IPR029063">
    <property type="entry name" value="SAM-dependent_MTases_sf"/>
</dbReference>
<dbReference type="SUPFAM" id="SSF53335">
    <property type="entry name" value="S-adenosyl-L-methionine-dependent methyltransferases"/>
    <property type="match status" value="1"/>
</dbReference>
<proteinExistence type="predicted"/>
<evidence type="ECO:0000313" key="5">
    <source>
        <dbReference type="EMBL" id="TGN19923.1"/>
    </source>
</evidence>
<keyword evidence="3" id="KW-0949">S-adenosyl-L-methionine</keyword>
<gene>
    <name evidence="5" type="ORF">EHS15_05965</name>
</gene>
<name>A0A4R9LZV9_9LEPT</name>
<reference evidence="5" key="1">
    <citation type="journal article" date="2019" name="PLoS Negl. Trop. Dis.">
        <title>Revisiting the worldwide diversity of Leptospira species in the environment.</title>
        <authorList>
            <person name="Vincent A.T."/>
            <person name="Schiettekatte O."/>
            <person name="Bourhy P."/>
            <person name="Veyrier F.J."/>
            <person name="Picardeau M."/>
        </authorList>
    </citation>
    <scope>NUCLEOTIDE SEQUENCE [LARGE SCALE GENOMIC DNA]</scope>
    <source>
        <strain evidence="5">201300427</strain>
    </source>
</reference>
<dbReference type="GO" id="GO:0032259">
    <property type="term" value="P:methylation"/>
    <property type="evidence" value="ECO:0007669"/>
    <property type="project" value="UniProtKB-KW"/>
</dbReference>
<dbReference type="EMBL" id="RQHW01000018">
    <property type="protein sequence ID" value="TGN19923.1"/>
    <property type="molecule type" value="Genomic_DNA"/>
</dbReference>
<dbReference type="Gene3D" id="2.60.40.1180">
    <property type="entry name" value="Golgi alpha-mannosidase II"/>
    <property type="match status" value="1"/>
</dbReference>
<dbReference type="InterPro" id="IPR013780">
    <property type="entry name" value="Glyco_hydro_b"/>
</dbReference>
<dbReference type="PANTHER" id="PTHR43042">
    <property type="entry name" value="SAM-DEPENDENT METHYLTRANSFERASE"/>
    <property type="match status" value="1"/>
</dbReference>
<protein>
    <submittedName>
        <fullName evidence="5">SAM-dependent methyltransferase</fullName>
    </submittedName>
</protein>
<dbReference type="Proteomes" id="UP000298058">
    <property type="component" value="Unassembled WGS sequence"/>
</dbReference>
<evidence type="ECO:0000313" key="6">
    <source>
        <dbReference type="Proteomes" id="UP000298058"/>
    </source>
</evidence>
<dbReference type="Pfam" id="PF10672">
    <property type="entry name" value="Methyltrans_SAM"/>
    <property type="match status" value="1"/>
</dbReference>
<sequence length="280" mass="31804">MKQSYELLDSGDFSKLEIVGGYKLVRSSPSSAYGKETPKIWNDPDARYIKNDTGSGSWSFQKKIPESFSIDFANLKFKIKLTPFGHIGIFPEQKTNWDRIRELGKKKEKFEVLNLFAYSGGSTLACLDAGMSVCHVDASKGMVDWARENAALSSLADKPVRWIVDDVLKFIQREIKRKKKYQGLILDPPSFGRGSKGEVWKIEDHLPELMDALMELCDHSPEFVILSCHSQGYSPLTLERILSSRIKSKGHYHTDELYIPEKSGKKYPSGFCSFFEKGRQ</sequence>
<keyword evidence="6" id="KW-1185">Reference proteome</keyword>
<evidence type="ECO:0000259" key="4">
    <source>
        <dbReference type="Pfam" id="PF10672"/>
    </source>
</evidence>
<evidence type="ECO:0000256" key="2">
    <source>
        <dbReference type="ARBA" id="ARBA00022679"/>
    </source>
</evidence>
<organism evidence="5 6">
    <name type="scientific">Leptospira idonii</name>
    <dbReference type="NCBI Taxonomy" id="1193500"/>
    <lineage>
        <taxon>Bacteria</taxon>
        <taxon>Pseudomonadati</taxon>
        <taxon>Spirochaetota</taxon>
        <taxon>Spirochaetia</taxon>
        <taxon>Leptospirales</taxon>
        <taxon>Leptospiraceae</taxon>
        <taxon>Leptospira</taxon>
    </lineage>
</organism>
<dbReference type="Gene3D" id="3.40.50.150">
    <property type="entry name" value="Vaccinia Virus protein VP39"/>
    <property type="match status" value="1"/>
</dbReference>
<dbReference type="InterPro" id="IPR019614">
    <property type="entry name" value="SAM-dep_methyl-trfase"/>
</dbReference>
<accession>A0A4R9LZV9</accession>
<dbReference type="AlphaFoldDB" id="A0A4R9LZV9"/>
<feature type="domain" description="S-adenosylmethionine-dependent methyltransferase" evidence="4">
    <location>
        <begin position="66"/>
        <end position="209"/>
    </location>
</feature>
<dbReference type="OrthoDB" id="9805492at2"/>